<feature type="transmembrane region" description="Helical" evidence="1">
    <location>
        <begin position="169"/>
        <end position="190"/>
    </location>
</feature>
<sequence length="243" mass="27926">YDKTLSCQTLSSTFNRINSNYTIVVDDNFVTSLFDEPLRGIKRGVWNVMTSKSYNSVIYDSTEALLRLNSDGSFYFSSYNQSQLLDDLLQQIKQSIPLMNDQLKITHNVQSDPSDFSKLLVEFSINKANDPLNEPSVNDIVRDLDIMIKNKYISALADKKFMIFLDDQYGFQVKLIGSCVAFVLLIIYLWARWRCPKGQNLIIFKLALMILDLILDCLFIIENGHDVSFLFIPSLIILIISYK</sequence>
<dbReference type="AlphaFoldDB" id="A0A397USF3"/>
<protein>
    <submittedName>
        <fullName evidence="2">Uncharacterized protein</fullName>
    </submittedName>
</protein>
<evidence type="ECO:0000256" key="1">
    <source>
        <dbReference type="SAM" id="Phobius"/>
    </source>
</evidence>
<reference evidence="2 3" key="1">
    <citation type="submission" date="2018-06" db="EMBL/GenBank/DDBJ databases">
        <title>Comparative genomics reveals the genomic features of Rhizophagus irregularis, R. cerebriforme, R. diaphanum and Gigaspora rosea, and their symbiotic lifestyle signature.</title>
        <authorList>
            <person name="Morin E."/>
            <person name="San Clemente H."/>
            <person name="Chen E.C.H."/>
            <person name="De La Providencia I."/>
            <person name="Hainaut M."/>
            <person name="Kuo A."/>
            <person name="Kohler A."/>
            <person name="Murat C."/>
            <person name="Tang N."/>
            <person name="Roy S."/>
            <person name="Loubradou J."/>
            <person name="Henrissat B."/>
            <person name="Grigoriev I.V."/>
            <person name="Corradi N."/>
            <person name="Roux C."/>
            <person name="Martin F.M."/>
        </authorList>
    </citation>
    <scope>NUCLEOTIDE SEQUENCE [LARGE SCALE GENOMIC DNA]</scope>
    <source>
        <strain evidence="2 3">DAOM 194757</strain>
    </source>
</reference>
<keyword evidence="3" id="KW-1185">Reference proteome</keyword>
<accession>A0A397USF3</accession>
<comment type="caution">
    <text evidence="2">The sequence shown here is derived from an EMBL/GenBank/DDBJ whole genome shotgun (WGS) entry which is preliminary data.</text>
</comment>
<dbReference type="Proteomes" id="UP000266673">
    <property type="component" value="Unassembled WGS sequence"/>
</dbReference>
<evidence type="ECO:0000313" key="2">
    <source>
        <dbReference type="EMBL" id="RIB13160.1"/>
    </source>
</evidence>
<keyword evidence="1" id="KW-0812">Transmembrane</keyword>
<evidence type="ECO:0000313" key="3">
    <source>
        <dbReference type="Proteomes" id="UP000266673"/>
    </source>
</evidence>
<feature type="transmembrane region" description="Helical" evidence="1">
    <location>
        <begin position="227"/>
        <end position="242"/>
    </location>
</feature>
<feature type="transmembrane region" description="Helical" evidence="1">
    <location>
        <begin position="202"/>
        <end position="221"/>
    </location>
</feature>
<keyword evidence="1" id="KW-0472">Membrane</keyword>
<proteinExistence type="predicted"/>
<feature type="non-terminal residue" evidence="2">
    <location>
        <position position="1"/>
    </location>
</feature>
<organism evidence="2 3">
    <name type="scientific">Gigaspora rosea</name>
    <dbReference type="NCBI Taxonomy" id="44941"/>
    <lineage>
        <taxon>Eukaryota</taxon>
        <taxon>Fungi</taxon>
        <taxon>Fungi incertae sedis</taxon>
        <taxon>Mucoromycota</taxon>
        <taxon>Glomeromycotina</taxon>
        <taxon>Glomeromycetes</taxon>
        <taxon>Diversisporales</taxon>
        <taxon>Gigasporaceae</taxon>
        <taxon>Gigaspora</taxon>
    </lineage>
</organism>
<keyword evidence="1" id="KW-1133">Transmembrane helix</keyword>
<gene>
    <name evidence="2" type="ORF">C2G38_2099011</name>
</gene>
<dbReference type="EMBL" id="QKWP01000950">
    <property type="protein sequence ID" value="RIB13160.1"/>
    <property type="molecule type" value="Genomic_DNA"/>
</dbReference>
<dbReference type="OrthoDB" id="2442031at2759"/>
<name>A0A397USF3_9GLOM</name>